<dbReference type="EMBL" id="AJLS01000074">
    <property type="protein sequence ID" value="EKN67631.1"/>
    <property type="molecule type" value="Genomic_DNA"/>
</dbReference>
<gene>
    <name evidence="3" type="ORF">BABA_12925</name>
</gene>
<dbReference type="InterPro" id="IPR011528">
    <property type="entry name" value="NERD"/>
</dbReference>
<proteinExistence type="predicted"/>
<dbReference type="STRING" id="1117379.BABA_12925"/>
<comment type="caution">
    <text evidence="3">The sequence shown here is derived from an EMBL/GenBank/DDBJ whole genome shotgun (WGS) entry which is preliminary data.</text>
</comment>
<dbReference type="Proteomes" id="UP000006316">
    <property type="component" value="Unassembled WGS sequence"/>
</dbReference>
<dbReference type="PATRIC" id="fig|1117379.3.peg.2685"/>
<evidence type="ECO:0000256" key="1">
    <source>
        <dbReference type="SAM" id="Phobius"/>
    </source>
</evidence>
<feature type="transmembrane region" description="Helical" evidence="1">
    <location>
        <begin position="45"/>
        <end position="61"/>
    </location>
</feature>
<dbReference type="OrthoDB" id="5782056at2"/>
<name>K6E347_9BACI</name>
<evidence type="ECO:0000259" key="2">
    <source>
        <dbReference type="PROSITE" id="PS50965"/>
    </source>
</evidence>
<keyword evidence="1" id="KW-1133">Transmembrane helix</keyword>
<organism evidence="3 4">
    <name type="scientific">Neobacillus bataviensis LMG 21833</name>
    <dbReference type="NCBI Taxonomy" id="1117379"/>
    <lineage>
        <taxon>Bacteria</taxon>
        <taxon>Bacillati</taxon>
        <taxon>Bacillota</taxon>
        <taxon>Bacilli</taxon>
        <taxon>Bacillales</taxon>
        <taxon>Bacillaceae</taxon>
        <taxon>Neobacillus</taxon>
    </lineage>
</organism>
<feature type="domain" description="NERD" evidence="2">
    <location>
        <begin position="99"/>
        <end position="216"/>
    </location>
</feature>
<dbReference type="eggNOG" id="ENOG50339CD">
    <property type="taxonomic scope" value="Bacteria"/>
</dbReference>
<keyword evidence="4" id="KW-1185">Reference proteome</keyword>
<keyword evidence="1" id="KW-0812">Transmembrane</keyword>
<reference evidence="3 4" key="1">
    <citation type="journal article" date="2012" name="Front. Microbiol.">
        <title>Redundancy and modularity in membrane-associated dissimilatory nitrate reduction in Bacillus.</title>
        <authorList>
            <person name="Heylen K."/>
            <person name="Keltjens J."/>
        </authorList>
    </citation>
    <scope>NUCLEOTIDE SEQUENCE [LARGE SCALE GENOMIC DNA]</scope>
    <source>
        <strain evidence="4">LMG 21833T</strain>
    </source>
</reference>
<accession>K6E347</accession>
<keyword evidence="1" id="KW-0472">Membrane</keyword>
<evidence type="ECO:0000313" key="4">
    <source>
        <dbReference type="Proteomes" id="UP000006316"/>
    </source>
</evidence>
<evidence type="ECO:0000313" key="3">
    <source>
        <dbReference type="EMBL" id="EKN67631.1"/>
    </source>
</evidence>
<protein>
    <recommendedName>
        <fullName evidence="2">NERD domain-containing protein</fullName>
    </recommendedName>
</protein>
<dbReference type="PROSITE" id="PS50965">
    <property type="entry name" value="NERD"/>
    <property type="match status" value="1"/>
</dbReference>
<dbReference type="AlphaFoldDB" id="K6E347"/>
<dbReference type="RefSeq" id="WP_007085591.1">
    <property type="nucleotide sequence ID" value="NZ_AJLS01000074.1"/>
</dbReference>
<sequence>MAITYLGVNKNQIKLEKLEGMRQQKYEDELKTYYKEKESIKKKRPYYIIITIICTIVISLINPYLSLIPLVVYFALSLINFPLKPYKEFSSNQEEILKSGLEGEKYTLDLLKDRLSSAFVIFTNAVALNFEIDFIILGPTGLFIIENKHLRGTFSGDVNGKEWIREKIGNYGELHEECTKNPYFQVCVHKKKLTRYLKENNFIQEINEIVFFSEEANFNFNDGFGKPIFDIRVQENLLDYIQDSKQFISENKQKKLLELLYRITIKEEDNKVNNALGN</sequence>
<dbReference type="Pfam" id="PF08378">
    <property type="entry name" value="NERD"/>
    <property type="match status" value="1"/>
</dbReference>